<feature type="non-terminal residue" evidence="4">
    <location>
        <position position="234"/>
    </location>
</feature>
<feature type="compositionally biased region" description="Basic and acidic residues" evidence="2">
    <location>
        <begin position="39"/>
        <end position="52"/>
    </location>
</feature>
<reference evidence="4 5" key="1">
    <citation type="submission" date="2015-04" db="EMBL/GenBank/DDBJ databases">
        <title>The draft genome sequence of Fusarium langsethiae, a T-2/HT-2 mycotoxin producer.</title>
        <authorList>
            <person name="Lysoe E."/>
            <person name="Divon H.H."/>
            <person name="Terzi V."/>
            <person name="Orru L."/>
            <person name="Lamontanara A."/>
            <person name="Kolseth A.-K."/>
            <person name="Frandsen R.J."/>
            <person name="Nielsen K."/>
            <person name="Thrane U."/>
        </authorList>
    </citation>
    <scope>NUCLEOTIDE SEQUENCE [LARGE SCALE GENOMIC DNA]</scope>
    <source>
        <strain evidence="4 5">Fl201059</strain>
    </source>
</reference>
<feature type="region of interest" description="Disordered" evidence="2">
    <location>
        <begin position="32"/>
        <end position="55"/>
    </location>
</feature>
<proteinExistence type="inferred from homology"/>
<dbReference type="InterPro" id="IPR006094">
    <property type="entry name" value="Oxid_FAD_bind_N"/>
</dbReference>
<protein>
    <submittedName>
        <fullName evidence="4">D-lactate dehydrogenase</fullName>
    </submittedName>
</protein>
<dbReference type="GO" id="GO:1903457">
    <property type="term" value="P:lactate catabolic process"/>
    <property type="evidence" value="ECO:0007669"/>
    <property type="project" value="TreeGrafter"/>
</dbReference>
<dbReference type="SUPFAM" id="SSF56176">
    <property type="entry name" value="FAD-binding/transporter-associated domain-like"/>
    <property type="match status" value="1"/>
</dbReference>
<dbReference type="Gene3D" id="3.30.465.10">
    <property type="match status" value="1"/>
</dbReference>
<keyword evidence="5" id="KW-1185">Reference proteome</keyword>
<comment type="similarity">
    <text evidence="1">Belongs to the FAD-binding oxidoreductase/transferase type 4 family.</text>
</comment>
<dbReference type="PANTHER" id="PTHR11748">
    <property type="entry name" value="D-LACTATE DEHYDROGENASE"/>
    <property type="match status" value="1"/>
</dbReference>
<dbReference type="PANTHER" id="PTHR11748:SF111">
    <property type="entry name" value="D-LACTATE DEHYDROGENASE, MITOCHONDRIAL-RELATED"/>
    <property type="match status" value="1"/>
</dbReference>
<dbReference type="PROSITE" id="PS51387">
    <property type="entry name" value="FAD_PCMH"/>
    <property type="match status" value="1"/>
</dbReference>
<sequence>MLKSSLLPLSRQARRPVTSVISCLPVRSINGFHNSRRNQQKESQGRNHHESQSNRPVLLASTLSITATTVAGGILLSLLGYSSREDGTDSHYATRKQMELAVEEIRQSLGEDAVSIEDEILHSHGYSDWSTINIDRLPVAVTFPASTKEVATIARICHKRRVPMIPYSGGSSVEGHFSAPFGGVSVDFVNMNQILQVHADDLNVVVQPSVPWMDLNEQIKDTGLFFPIDPGPSV</sequence>
<dbReference type="EMBL" id="JXCE01000440">
    <property type="protein sequence ID" value="KPA37292.1"/>
    <property type="molecule type" value="Genomic_DNA"/>
</dbReference>
<evidence type="ECO:0000313" key="4">
    <source>
        <dbReference type="EMBL" id="KPA37292.1"/>
    </source>
</evidence>
<dbReference type="GO" id="GO:0008720">
    <property type="term" value="F:D-lactate dehydrogenase (NAD+) activity"/>
    <property type="evidence" value="ECO:0007669"/>
    <property type="project" value="TreeGrafter"/>
</dbReference>
<organism evidence="4 5">
    <name type="scientific">Fusarium langsethiae</name>
    <dbReference type="NCBI Taxonomy" id="179993"/>
    <lineage>
        <taxon>Eukaryota</taxon>
        <taxon>Fungi</taxon>
        <taxon>Dikarya</taxon>
        <taxon>Ascomycota</taxon>
        <taxon>Pezizomycotina</taxon>
        <taxon>Sordariomycetes</taxon>
        <taxon>Hypocreomycetidae</taxon>
        <taxon>Hypocreales</taxon>
        <taxon>Nectriaceae</taxon>
        <taxon>Fusarium</taxon>
    </lineage>
</organism>
<dbReference type="Proteomes" id="UP000037904">
    <property type="component" value="Unassembled WGS sequence"/>
</dbReference>
<gene>
    <name evidence="4" type="ORF">FLAG1_09889</name>
</gene>
<comment type="caution">
    <text evidence="4">The sequence shown here is derived from an EMBL/GenBank/DDBJ whole genome shotgun (WGS) entry which is preliminary data.</text>
</comment>
<evidence type="ECO:0000256" key="1">
    <source>
        <dbReference type="ARBA" id="ARBA00008000"/>
    </source>
</evidence>
<evidence type="ECO:0000259" key="3">
    <source>
        <dbReference type="PROSITE" id="PS51387"/>
    </source>
</evidence>
<evidence type="ECO:0000313" key="5">
    <source>
        <dbReference type="Proteomes" id="UP000037904"/>
    </source>
</evidence>
<name>A0A0M9EQ34_FUSLA</name>
<dbReference type="GO" id="GO:0004458">
    <property type="term" value="F:D-lactate dehydrogenase (cytochrome) activity"/>
    <property type="evidence" value="ECO:0007669"/>
    <property type="project" value="TreeGrafter"/>
</dbReference>
<evidence type="ECO:0000256" key="2">
    <source>
        <dbReference type="SAM" id="MobiDB-lite"/>
    </source>
</evidence>
<feature type="domain" description="FAD-binding PCMH-type" evidence="3">
    <location>
        <begin position="134"/>
        <end position="234"/>
    </location>
</feature>
<dbReference type="GO" id="GO:0005739">
    <property type="term" value="C:mitochondrion"/>
    <property type="evidence" value="ECO:0007669"/>
    <property type="project" value="TreeGrafter"/>
</dbReference>
<dbReference type="Pfam" id="PF01565">
    <property type="entry name" value="FAD_binding_4"/>
    <property type="match status" value="1"/>
</dbReference>
<dbReference type="InterPro" id="IPR036318">
    <property type="entry name" value="FAD-bd_PCMH-like_sf"/>
</dbReference>
<dbReference type="InterPro" id="IPR016169">
    <property type="entry name" value="FAD-bd_PCMH_sub2"/>
</dbReference>
<accession>A0A0M9EQ34</accession>
<dbReference type="InterPro" id="IPR016166">
    <property type="entry name" value="FAD-bd_PCMH"/>
</dbReference>
<dbReference type="AlphaFoldDB" id="A0A0M9EQ34"/>
<dbReference type="GO" id="GO:0071949">
    <property type="term" value="F:FAD binding"/>
    <property type="evidence" value="ECO:0007669"/>
    <property type="project" value="InterPro"/>
</dbReference>